<evidence type="ECO:0000256" key="4">
    <source>
        <dbReference type="PROSITE-ProRule" id="PRU00175"/>
    </source>
</evidence>
<dbReference type="AlphaFoldDB" id="A0AAV5EY59"/>
<dbReference type="Gene3D" id="3.30.40.10">
    <property type="entry name" value="Zinc/RING finger domain, C3HC4 (zinc finger)"/>
    <property type="match status" value="1"/>
</dbReference>
<dbReference type="PROSITE" id="PS50089">
    <property type="entry name" value="ZF_RING_2"/>
    <property type="match status" value="1"/>
</dbReference>
<feature type="domain" description="RING-type" evidence="5">
    <location>
        <begin position="30"/>
        <end position="71"/>
    </location>
</feature>
<dbReference type="GO" id="GO:0061630">
    <property type="term" value="F:ubiquitin protein ligase activity"/>
    <property type="evidence" value="ECO:0007669"/>
    <property type="project" value="TreeGrafter"/>
</dbReference>
<keyword evidence="2 4" id="KW-0863">Zinc-finger</keyword>
<name>A0AAV5EY59_ELECO</name>
<evidence type="ECO:0000313" key="6">
    <source>
        <dbReference type="EMBL" id="GJN28344.1"/>
    </source>
</evidence>
<dbReference type="GO" id="GO:0008270">
    <property type="term" value="F:zinc ion binding"/>
    <property type="evidence" value="ECO:0007669"/>
    <property type="project" value="UniProtKB-KW"/>
</dbReference>
<sequence length="94" mass="10563">MFPRRAGVEQGHPGLREPNLTEAAAAGQNCAVCLEDLEEGNTLRVMPCSHCFHTRCIYKWLRASCVCPCCRFKLPSEEEQRILDEREAEAVVQG</sequence>
<reference evidence="6" key="2">
    <citation type="submission" date="2021-12" db="EMBL/GenBank/DDBJ databases">
        <title>Resequencing data analysis of finger millet.</title>
        <authorList>
            <person name="Hatakeyama M."/>
            <person name="Aluri S."/>
            <person name="Balachadran M.T."/>
            <person name="Sivarajan S.R."/>
            <person name="Poveda L."/>
            <person name="Shimizu-Inatsugi R."/>
            <person name="Schlapbach R."/>
            <person name="Sreeman S.M."/>
            <person name="Shimizu K.K."/>
        </authorList>
    </citation>
    <scope>NUCLEOTIDE SEQUENCE</scope>
</reference>
<keyword evidence="7" id="KW-1185">Reference proteome</keyword>
<dbReference type="GO" id="GO:0006511">
    <property type="term" value="P:ubiquitin-dependent protein catabolic process"/>
    <property type="evidence" value="ECO:0007669"/>
    <property type="project" value="TreeGrafter"/>
</dbReference>
<dbReference type="GO" id="GO:0005634">
    <property type="term" value="C:nucleus"/>
    <property type="evidence" value="ECO:0007669"/>
    <property type="project" value="TreeGrafter"/>
</dbReference>
<dbReference type="InterPro" id="IPR001841">
    <property type="entry name" value="Znf_RING"/>
</dbReference>
<keyword evidence="1" id="KW-0479">Metal-binding</keyword>
<evidence type="ECO:0000259" key="5">
    <source>
        <dbReference type="PROSITE" id="PS50089"/>
    </source>
</evidence>
<keyword evidence="3" id="KW-0862">Zinc</keyword>
<dbReference type="EMBL" id="BQKI01000080">
    <property type="protein sequence ID" value="GJN28344.1"/>
    <property type="molecule type" value="Genomic_DNA"/>
</dbReference>
<organism evidence="6 7">
    <name type="scientific">Eleusine coracana subsp. coracana</name>
    <dbReference type="NCBI Taxonomy" id="191504"/>
    <lineage>
        <taxon>Eukaryota</taxon>
        <taxon>Viridiplantae</taxon>
        <taxon>Streptophyta</taxon>
        <taxon>Embryophyta</taxon>
        <taxon>Tracheophyta</taxon>
        <taxon>Spermatophyta</taxon>
        <taxon>Magnoliopsida</taxon>
        <taxon>Liliopsida</taxon>
        <taxon>Poales</taxon>
        <taxon>Poaceae</taxon>
        <taxon>PACMAD clade</taxon>
        <taxon>Chloridoideae</taxon>
        <taxon>Cynodonteae</taxon>
        <taxon>Eleusininae</taxon>
        <taxon>Eleusine</taxon>
    </lineage>
</organism>
<gene>
    <name evidence="6" type="primary">gb16454</name>
    <name evidence="6" type="ORF">PR202_gb16454</name>
</gene>
<dbReference type="PANTHER" id="PTHR45931:SF23">
    <property type="entry name" value="OS12G0134500 PROTEIN"/>
    <property type="match status" value="1"/>
</dbReference>
<dbReference type="PANTHER" id="PTHR45931">
    <property type="entry name" value="SI:CH211-59O9.10"/>
    <property type="match status" value="1"/>
</dbReference>
<evidence type="ECO:0000256" key="1">
    <source>
        <dbReference type="ARBA" id="ARBA00022723"/>
    </source>
</evidence>
<dbReference type="Proteomes" id="UP001054889">
    <property type="component" value="Unassembled WGS sequence"/>
</dbReference>
<proteinExistence type="predicted"/>
<dbReference type="SMART" id="SM00184">
    <property type="entry name" value="RING"/>
    <property type="match status" value="1"/>
</dbReference>
<evidence type="ECO:0000313" key="7">
    <source>
        <dbReference type="Proteomes" id="UP001054889"/>
    </source>
</evidence>
<evidence type="ECO:0000256" key="2">
    <source>
        <dbReference type="ARBA" id="ARBA00022771"/>
    </source>
</evidence>
<dbReference type="Pfam" id="PF13639">
    <property type="entry name" value="zf-RING_2"/>
    <property type="match status" value="1"/>
</dbReference>
<protein>
    <recommendedName>
        <fullName evidence="5">RING-type domain-containing protein</fullName>
    </recommendedName>
</protein>
<evidence type="ECO:0000256" key="3">
    <source>
        <dbReference type="ARBA" id="ARBA00022833"/>
    </source>
</evidence>
<dbReference type="SUPFAM" id="SSF57850">
    <property type="entry name" value="RING/U-box"/>
    <property type="match status" value="1"/>
</dbReference>
<reference evidence="6" key="1">
    <citation type="journal article" date="2018" name="DNA Res.">
        <title>Multiple hybrid de novo genome assembly of finger millet, an orphan allotetraploid crop.</title>
        <authorList>
            <person name="Hatakeyama M."/>
            <person name="Aluri S."/>
            <person name="Balachadran M.T."/>
            <person name="Sivarajan S.R."/>
            <person name="Patrignani A."/>
            <person name="Gruter S."/>
            <person name="Poveda L."/>
            <person name="Shimizu-Inatsugi R."/>
            <person name="Baeten J."/>
            <person name="Francoijs K.J."/>
            <person name="Nataraja K.N."/>
            <person name="Reddy Y.A.N."/>
            <person name="Phadnis S."/>
            <person name="Ravikumar R.L."/>
            <person name="Schlapbach R."/>
            <person name="Sreeman S.M."/>
            <person name="Shimizu K.K."/>
        </authorList>
    </citation>
    <scope>NUCLEOTIDE SEQUENCE</scope>
</reference>
<dbReference type="InterPro" id="IPR013083">
    <property type="entry name" value="Znf_RING/FYVE/PHD"/>
</dbReference>
<accession>A0AAV5EY59</accession>
<dbReference type="InterPro" id="IPR051834">
    <property type="entry name" value="RING_finger_E3_ligase"/>
</dbReference>
<comment type="caution">
    <text evidence="6">The sequence shown here is derived from an EMBL/GenBank/DDBJ whole genome shotgun (WGS) entry which is preliminary data.</text>
</comment>